<accession>A0A7K1UR41</accession>
<reference evidence="2 3" key="1">
    <citation type="submission" date="2019-12" db="EMBL/GenBank/DDBJ databases">
        <title>Nocardia sp. nov. ET3-3 isolated from soil.</title>
        <authorList>
            <person name="Kanchanasin P."/>
            <person name="Tanasupawat S."/>
            <person name="Yuki M."/>
            <person name="Kudo T."/>
        </authorList>
    </citation>
    <scope>NUCLEOTIDE SEQUENCE [LARGE SCALE GENOMIC DNA]</scope>
    <source>
        <strain evidence="2 3">ET3-3</strain>
    </source>
</reference>
<organism evidence="2 3">
    <name type="scientific">Nocardia terrae</name>
    <dbReference type="NCBI Taxonomy" id="2675851"/>
    <lineage>
        <taxon>Bacteria</taxon>
        <taxon>Bacillati</taxon>
        <taxon>Actinomycetota</taxon>
        <taxon>Actinomycetes</taxon>
        <taxon>Mycobacteriales</taxon>
        <taxon>Nocardiaceae</taxon>
        <taxon>Nocardia</taxon>
    </lineage>
</organism>
<comment type="caution">
    <text evidence="2">The sequence shown here is derived from an EMBL/GenBank/DDBJ whole genome shotgun (WGS) entry which is preliminary data.</text>
</comment>
<protein>
    <submittedName>
        <fullName evidence="2">Uncharacterized protein</fullName>
    </submittedName>
</protein>
<dbReference type="RefSeq" id="WP_157355538.1">
    <property type="nucleotide sequence ID" value="NZ_WRPP01000001.1"/>
</dbReference>
<sequence>MKGTHGVWVVVGVAVILLSVAAVAGVRAIAQQNRAMADFSGRTPRVGARRRGVISALAVTGWVLVYAAVASNLPFLHHDTVAGQPVAAPPQLVQAGQPTTTAAKPRADPMAALKVGDCVEVPIEAAKDASGAPTWRPGSPEPSDCNSVDANYRVLQIGPDPCSDPLYTLESAPHDRTGKVRYHLCMTFDWRTGVCYDTTNMDVPSKVACGTPGEHIVQATAVLEHDTSGAACPRDGRGAVWVVWSKLQLTVCFRGSDNPGK</sequence>
<evidence type="ECO:0000313" key="2">
    <source>
        <dbReference type="EMBL" id="MVU76804.1"/>
    </source>
</evidence>
<name>A0A7K1UR41_9NOCA</name>
<proteinExistence type="predicted"/>
<keyword evidence="1" id="KW-0472">Membrane</keyword>
<feature type="transmembrane region" description="Helical" evidence="1">
    <location>
        <begin position="51"/>
        <end position="69"/>
    </location>
</feature>
<keyword evidence="1" id="KW-1133">Transmembrane helix</keyword>
<evidence type="ECO:0000313" key="3">
    <source>
        <dbReference type="Proteomes" id="UP000466794"/>
    </source>
</evidence>
<dbReference type="EMBL" id="WRPP01000001">
    <property type="protein sequence ID" value="MVU76804.1"/>
    <property type="molecule type" value="Genomic_DNA"/>
</dbReference>
<keyword evidence="1" id="KW-0812">Transmembrane</keyword>
<dbReference type="Proteomes" id="UP000466794">
    <property type="component" value="Unassembled WGS sequence"/>
</dbReference>
<evidence type="ECO:0000256" key="1">
    <source>
        <dbReference type="SAM" id="Phobius"/>
    </source>
</evidence>
<feature type="transmembrane region" description="Helical" evidence="1">
    <location>
        <begin position="6"/>
        <end position="30"/>
    </location>
</feature>
<dbReference type="AlphaFoldDB" id="A0A7K1UR41"/>
<gene>
    <name evidence="2" type="ORF">GPX89_06025</name>
</gene>
<keyword evidence="3" id="KW-1185">Reference proteome</keyword>